<keyword evidence="1" id="KW-0472">Membrane</keyword>
<comment type="caution">
    <text evidence="2">The sequence shown here is derived from an EMBL/GenBank/DDBJ whole genome shotgun (WGS) entry which is preliminary data.</text>
</comment>
<dbReference type="AlphaFoldDB" id="A0AAJ0MSS5"/>
<keyword evidence="3" id="KW-1185">Reference proteome</keyword>
<protein>
    <submittedName>
        <fullName evidence="2">Uncharacterized protein</fullName>
    </submittedName>
</protein>
<sequence>MNSHLCYFEETCSTCLVAHIMAGWLLGQALIVRTYPQFIIHHCHFRSVKCTMKFLYIRLLIFFFYFSFLSLRRCVGGQKNSIAITCLK</sequence>
<keyword evidence="1" id="KW-1133">Transmembrane helix</keyword>
<dbReference type="EMBL" id="JAULSX010000003">
    <property type="protein sequence ID" value="KAK3494621.1"/>
    <property type="molecule type" value="Genomic_DNA"/>
</dbReference>
<evidence type="ECO:0000313" key="2">
    <source>
        <dbReference type="EMBL" id="KAK3494621.1"/>
    </source>
</evidence>
<dbReference type="Proteomes" id="UP001285908">
    <property type="component" value="Unassembled WGS sequence"/>
</dbReference>
<name>A0AAJ0MSS5_9PEZI</name>
<accession>A0AAJ0MSS5</accession>
<evidence type="ECO:0000313" key="3">
    <source>
        <dbReference type="Proteomes" id="UP001285908"/>
    </source>
</evidence>
<gene>
    <name evidence="2" type="ORF">B0T23DRAFT_113354</name>
</gene>
<organism evidence="2 3">
    <name type="scientific">Neurospora hispaniola</name>
    <dbReference type="NCBI Taxonomy" id="588809"/>
    <lineage>
        <taxon>Eukaryota</taxon>
        <taxon>Fungi</taxon>
        <taxon>Dikarya</taxon>
        <taxon>Ascomycota</taxon>
        <taxon>Pezizomycotina</taxon>
        <taxon>Sordariomycetes</taxon>
        <taxon>Sordariomycetidae</taxon>
        <taxon>Sordariales</taxon>
        <taxon>Sordariaceae</taxon>
        <taxon>Neurospora</taxon>
    </lineage>
</organism>
<keyword evidence="1" id="KW-0812">Transmembrane</keyword>
<dbReference type="RefSeq" id="XP_062694050.1">
    <property type="nucleotide sequence ID" value="XM_062831905.1"/>
</dbReference>
<dbReference type="GeneID" id="87869527"/>
<evidence type="ECO:0000256" key="1">
    <source>
        <dbReference type="SAM" id="Phobius"/>
    </source>
</evidence>
<feature type="transmembrane region" description="Helical" evidence="1">
    <location>
        <begin position="54"/>
        <end position="71"/>
    </location>
</feature>
<proteinExistence type="predicted"/>
<reference evidence="2 3" key="1">
    <citation type="journal article" date="2023" name="Mol. Phylogenet. Evol.">
        <title>Genome-scale phylogeny and comparative genomics of the fungal order Sordariales.</title>
        <authorList>
            <person name="Hensen N."/>
            <person name="Bonometti L."/>
            <person name="Westerberg I."/>
            <person name="Brannstrom I.O."/>
            <person name="Guillou S."/>
            <person name="Cros-Aarteil S."/>
            <person name="Calhoun S."/>
            <person name="Haridas S."/>
            <person name="Kuo A."/>
            <person name="Mondo S."/>
            <person name="Pangilinan J."/>
            <person name="Riley R."/>
            <person name="LaButti K."/>
            <person name="Andreopoulos B."/>
            <person name="Lipzen A."/>
            <person name="Chen C."/>
            <person name="Yan M."/>
            <person name="Daum C."/>
            <person name="Ng V."/>
            <person name="Clum A."/>
            <person name="Steindorff A."/>
            <person name="Ohm R.A."/>
            <person name="Martin F."/>
            <person name="Silar P."/>
            <person name="Natvig D.O."/>
            <person name="Lalanne C."/>
            <person name="Gautier V."/>
            <person name="Ament-Velasquez S.L."/>
            <person name="Kruys A."/>
            <person name="Hutchinson M.I."/>
            <person name="Powell A.J."/>
            <person name="Barry K."/>
            <person name="Miller A.N."/>
            <person name="Grigoriev I.V."/>
            <person name="Debuchy R."/>
            <person name="Gladieux P."/>
            <person name="Hiltunen Thoren M."/>
            <person name="Johannesson H."/>
        </authorList>
    </citation>
    <scope>NUCLEOTIDE SEQUENCE [LARGE SCALE GENOMIC DNA]</scope>
    <source>
        <strain evidence="2 3">FGSC 10403</strain>
    </source>
</reference>